<evidence type="ECO:0000259" key="2">
    <source>
        <dbReference type="PROSITE" id="PS50110"/>
    </source>
</evidence>
<dbReference type="CDD" id="cd17557">
    <property type="entry name" value="REC_Rcp-like"/>
    <property type="match status" value="1"/>
</dbReference>
<accession>Q08PD2</accession>
<dbReference type="GO" id="GO:0000160">
    <property type="term" value="P:phosphorelay signal transduction system"/>
    <property type="evidence" value="ECO:0007669"/>
    <property type="project" value="InterPro"/>
</dbReference>
<comment type="caution">
    <text evidence="3">The sequence shown here is derived from an EMBL/GenBank/DDBJ whole genome shotgun (WGS) entry which is preliminary data.</text>
</comment>
<dbReference type="Pfam" id="PF00072">
    <property type="entry name" value="Response_reg"/>
    <property type="match status" value="1"/>
</dbReference>
<dbReference type="InterPro" id="IPR001789">
    <property type="entry name" value="Sig_transdc_resp-reg_receiver"/>
</dbReference>
<evidence type="ECO:0000313" key="3">
    <source>
        <dbReference type="EMBL" id="EAU62344.1"/>
    </source>
</evidence>
<dbReference type="EMBL" id="AAMD01000246">
    <property type="protein sequence ID" value="EAU62344.1"/>
    <property type="molecule type" value="Genomic_DNA"/>
</dbReference>
<dbReference type="PANTHER" id="PTHR44520">
    <property type="entry name" value="RESPONSE REGULATOR RCP1-RELATED"/>
    <property type="match status" value="1"/>
</dbReference>
<protein>
    <submittedName>
        <fullName evidence="3">Response regulator</fullName>
    </submittedName>
</protein>
<dbReference type="InterPro" id="IPR052893">
    <property type="entry name" value="TCS_response_regulator"/>
</dbReference>
<dbReference type="Proteomes" id="UP000032702">
    <property type="component" value="Unassembled WGS sequence"/>
</dbReference>
<dbReference type="PATRIC" id="fig|378806.16.peg.1106"/>
<keyword evidence="1" id="KW-0597">Phosphoprotein</keyword>
<dbReference type="AlphaFoldDB" id="Q08PD2"/>
<dbReference type="Gene3D" id="3.40.50.2300">
    <property type="match status" value="1"/>
</dbReference>
<gene>
    <name evidence="3" type="ORF">STIAU_1746</name>
</gene>
<proteinExistence type="predicted"/>
<sequence>MVRDGQQALDFLRRQGAYEERTGGHPAVVLLDLKLPKVDGLEVLAQVKNDPELRSIPVVMLTSSREEQDLARSYGLGVNAYVVKPVAFPDFVTALKELGLFWAVVNQPPPGTQHRGGQ</sequence>
<feature type="modified residue" description="4-aspartylphosphate" evidence="1">
    <location>
        <position position="32"/>
    </location>
</feature>
<evidence type="ECO:0000256" key="1">
    <source>
        <dbReference type="PROSITE-ProRule" id="PRU00169"/>
    </source>
</evidence>
<reference evidence="3 4" key="1">
    <citation type="submission" date="2006-04" db="EMBL/GenBank/DDBJ databases">
        <authorList>
            <person name="Nierman W.C."/>
        </authorList>
    </citation>
    <scope>NUCLEOTIDE SEQUENCE [LARGE SCALE GENOMIC DNA]</scope>
    <source>
        <strain evidence="3 4">DW4/3-1</strain>
    </source>
</reference>
<dbReference type="PROSITE" id="PS50110">
    <property type="entry name" value="RESPONSE_REGULATORY"/>
    <property type="match status" value="1"/>
</dbReference>
<organism evidence="3 4">
    <name type="scientific">Stigmatella aurantiaca (strain DW4/3-1)</name>
    <dbReference type="NCBI Taxonomy" id="378806"/>
    <lineage>
        <taxon>Bacteria</taxon>
        <taxon>Pseudomonadati</taxon>
        <taxon>Myxococcota</taxon>
        <taxon>Myxococcia</taxon>
        <taxon>Myxococcales</taxon>
        <taxon>Cystobacterineae</taxon>
        <taxon>Archangiaceae</taxon>
        <taxon>Stigmatella</taxon>
    </lineage>
</organism>
<name>Q08PD2_STIAD</name>
<dbReference type="SMART" id="SM00448">
    <property type="entry name" value="REC"/>
    <property type="match status" value="1"/>
</dbReference>
<dbReference type="PANTHER" id="PTHR44520:SF1">
    <property type="entry name" value="TWO-COMPONENT SYSTEM REGULATORY PROTEIN"/>
    <property type="match status" value="1"/>
</dbReference>
<dbReference type="SUPFAM" id="SSF52172">
    <property type="entry name" value="CheY-like"/>
    <property type="match status" value="1"/>
</dbReference>
<dbReference type="InterPro" id="IPR011006">
    <property type="entry name" value="CheY-like_superfamily"/>
</dbReference>
<evidence type="ECO:0000313" key="4">
    <source>
        <dbReference type="Proteomes" id="UP000032702"/>
    </source>
</evidence>
<feature type="domain" description="Response regulatory" evidence="2">
    <location>
        <begin position="1"/>
        <end position="99"/>
    </location>
</feature>